<evidence type="ECO:0000313" key="3">
    <source>
        <dbReference type="Proteomes" id="UP001231616"/>
    </source>
</evidence>
<dbReference type="InterPro" id="IPR037401">
    <property type="entry name" value="SnoaL-like"/>
</dbReference>
<protein>
    <submittedName>
        <fullName evidence="2">Nuclear transport factor 2 family protein</fullName>
    </submittedName>
</protein>
<dbReference type="Proteomes" id="UP001231616">
    <property type="component" value="Unassembled WGS sequence"/>
</dbReference>
<dbReference type="EMBL" id="JAUZVZ010000008">
    <property type="protein sequence ID" value="MDP4536045.1"/>
    <property type="molecule type" value="Genomic_DNA"/>
</dbReference>
<feature type="domain" description="SnoaL-like" evidence="1">
    <location>
        <begin position="10"/>
        <end position="131"/>
    </location>
</feature>
<dbReference type="InterPro" id="IPR032710">
    <property type="entry name" value="NTF2-like_dom_sf"/>
</dbReference>
<keyword evidence="3" id="KW-1185">Reference proteome</keyword>
<organism evidence="2 3">
    <name type="scientific">Alkalimonas collagenimarina</name>
    <dbReference type="NCBI Taxonomy" id="400390"/>
    <lineage>
        <taxon>Bacteria</taxon>
        <taxon>Pseudomonadati</taxon>
        <taxon>Pseudomonadota</taxon>
        <taxon>Gammaproteobacteria</taxon>
        <taxon>Alkalimonas</taxon>
    </lineage>
</organism>
<gene>
    <name evidence="2" type="ORF">Q3O60_07595</name>
</gene>
<evidence type="ECO:0000259" key="1">
    <source>
        <dbReference type="Pfam" id="PF13474"/>
    </source>
</evidence>
<dbReference type="Gene3D" id="3.10.450.50">
    <property type="match status" value="1"/>
</dbReference>
<dbReference type="Pfam" id="PF13474">
    <property type="entry name" value="SnoaL_3"/>
    <property type="match status" value="1"/>
</dbReference>
<dbReference type="RefSeq" id="WP_305893306.1">
    <property type="nucleotide sequence ID" value="NZ_JAUZVZ010000008.1"/>
</dbReference>
<reference evidence="2 3" key="1">
    <citation type="submission" date="2023-08" db="EMBL/GenBank/DDBJ databases">
        <authorList>
            <person name="Joshi A."/>
            <person name="Thite S."/>
        </authorList>
    </citation>
    <scope>NUCLEOTIDE SEQUENCE [LARGE SCALE GENOMIC DNA]</scope>
    <source>
        <strain evidence="2 3">AC40</strain>
    </source>
</reference>
<name>A0ABT9GYA9_9GAMM</name>
<dbReference type="SUPFAM" id="SSF54427">
    <property type="entry name" value="NTF2-like"/>
    <property type="match status" value="1"/>
</dbReference>
<comment type="caution">
    <text evidence="2">The sequence shown here is derived from an EMBL/GenBank/DDBJ whole genome shotgun (WGS) entry which is preliminary data.</text>
</comment>
<accession>A0ABT9GYA9</accession>
<evidence type="ECO:0000313" key="2">
    <source>
        <dbReference type="EMBL" id="MDP4536045.1"/>
    </source>
</evidence>
<proteinExistence type="predicted"/>
<sequence>MTDHKHAQQIRQLLEAWQQAVTSKDVKAIMQFYSPPLRAFDAMGPLQFNSRDAYQQHWQECMEYCPGTFCFDIHQLEVQADNELAFCHFLNLAGGTDAEGQQHVCWLRCTQCWQLQTDGWKIIHEHFSVPVDMESGLGQFELKPE</sequence>